<keyword evidence="7" id="KW-1185">Reference proteome</keyword>
<dbReference type="Gene3D" id="1.10.260.40">
    <property type="entry name" value="lambda repressor-like DNA-binding domains"/>
    <property type="match status" value="1"/>
</dbReference>
<keyword evidence="4" id="KW-0804">Transcription</keyword>
<keyword evidence="3" id="KW-0805">Transcription regulation</keyword>
<dbReference type="InterPro" id="IPR010982">
    <property type="entry name" value="Lambda_DNA-bd_dom_sf"/>
</dbReference>
<sequence length="265" mass="30662">MEGQDLRVRLAEALNTYGLKQVNVAKDTGIHHTTLSLWLGGRIKGSNPKIENEVEAWLNNLSVSRPKELGPVRTDITRFLRITHSQNELPGEESELIPIRIDIEIEGRRVKEAICWESQEPYFTPQSFAEILCEDLSLPQPFQKEIAGTIEKRIQRHENYNWNVGECIQIIDIEIRMENMILRDRFLWDINNKENSPEFFAQCLCADLGLGGDIAVQIAYIIRERIAYLHKHLVTMRPGSVPINAIYRDNPHEWEPKLKLLNNIM</sequence>
<dbReference type="PANTHER" id="PTHR10019">
    <property type="entry name" value="SNF5"/>
    <property type="match status" value="1"/>
</dbReference>
<dbReference type="GO" id="GO:0006338">
    <property type="term" value="P:chromatin remodeling"/>
    <property type="evidence" value="ECO:0007669"/>
    <property type="project" value="InterPro"/>
</dbReference>
<gene>
    <name evidence="6" type="ORF">BSTOLATCC_MIC47951</name>
</gene>
<evidence type="ECO:0000256" key="2">
    <source>
        <dbReference type="ARBA" id="ARBA00010239"/>
    </source>
</evidence>
<dbReference type="EMBL" id="CAJZBQ010000047">
    <property type="protein sequence ID" value="CAG9329121.1"/>
    <property type="molecule type" value="Genomic_DNA"/>
</dbReference>
<evidence type="ECO:0000313" key="7">
    <source>
        <dbReference type="Proteomes" id="UP001162131"/>
    </source>
</evidence>
<name>A0AAU9K7H8_9CILI</name>
<dbReference type="GO" id="GO:0003677">
    <property type="term" value="F:DNA binding"/>
    <property type="evidence" value="ECO:0007669"/>
    <property type="project" value="InterPro"/>
</dbReference>
<evidence type="ECO:0000256" key="4">
    <source>
        <dbReference type="ARBA" id="ARBA00023163"/>
    </source>
</evidence>
<comment type="subcellular location">
    <subcellularLocation>
        <location evidence="1">Nucleus</location>
    </subcellularLocation>
</comment>
<dbReference type="GO" id="GO:0000228">
    <property type="term" value="C:nuclear chromosome"/>
    <property type="evidence" value="ECO:0007669"/>
    <property type="project" value="InterPro"/>
</dbReference>
<protein>
    <submittedName>
        <fullName evidence="6">Uncharacterized protein</fullName>
    </submittedName>
</protein>
<dbReference type="Proteomes" id="UP001162131">
    <property type="component" value="Unassembled WGS sequence"/>
</dbReference>
<dbReference type="Pfam" id="PF04855">
    <property type="entry name" value="SNF5"/>
    <property type="match status" value="2"/>
</dbReference>
<comment type="similarity">
    <text evidence="2">Belongs to the SNF5 family.</text>
</comment>
<proteinExistence type="inferred from homology"/>
<reference evidence="6" key="1">
    <citation type="submission" date="2021-09" db="EMBL/GenBank/DDBJ databases">
        <authorList>
            <consortium name="AG Swart"/>
            <person name="Singh M."/>
            <person name="Singh A."/>
            <person name="Seah K."/>
            <person name="Emmerich C."/>
        </authorList>
    </citation>
    <scope>NUCLEOTIDE SEQUENCE</scope>
    <source>
        <strain evidence="6">ATCC30299</strain>
    </source>
</reference>
<comment type="caution">
    <text evidence="6">The sequence shown here is derived from an EMBL/GenBank/DDBJ whole genome shotgun (WGS) entry which is preliminary data.</text>
</comment>
<keyword evidence="5" id="KW-0539">Nucleus</keyword>
<accession>A0AAU9K7H8</accession>
<evidence type="ECO:0000256" key="1">
    <source>
        <dbReference type="ARBA" id="ARBA00004123"/>
    </source>
</evidence>
<dbReference type="InterPro" id="IPR006939">
    <property type="entry name" value="SNF5"/>
</dbReference>
<organism evidence="6 7">
    <name type="scientific">Blepharisma stoltei</name>
    <dbReference type="NCBI Taxonomy" id="1481888"/>
    <lineage>
        <taxon>Eukaryota</taxon>
        <taxon>Sar</taxon>
        <taxon>Alveolata</taxon>
        <taxon>Ciliophora</taxon>
        <taxon>Postciliodesmatophora</taxon>
        <taxon>Heterotrichea</taxon>
        <taxon>Heterotrichida</taxon>
        <taxon>Blepharismidae</taxon>
        <taxon>Blepharisma</taxon>
    </lineage>
</organism>
<evidence type="ECO:0000313" key="6">
    <source>
        <dbReference type="EMBL" id="CAG9329121.1"/>
    </source>
</evidence>
<evidence type="ECO:0000256" key="3">
    <source>
        <dbReference type="ARBA" id="ARBA00023015"/>
    </source>
</evidence>
<evidence type="ECO:0000256" key="5">
    <source>
        <dbReference type="ARBA" id="ARBA00023242"/>
    </source>
</evidence>
<dbReference type="AlphaFoldDB" id="A0AAU9K7H8"/>